<protein>
    <recommendedName>
        <fullName evidence="5">IgGFc-binding protein N-terminal domain-containing protein</fullName>
    </recommendedName>
</protein>
<evidence type="ECO:0000259" key="1">
    <source>
        <dbReference type="Pfam" id="PF12714"/>
    </source>
</evidence>
<accession>A0A9D3MXT5</accession>
<evidence type="ECO:0008006" key="5">
    <source>
        <dbReference type="Google" id="ProtNLM"/>
    </source>
</evidence>
<dbReference type="InterPro" id="IPR025615">
    <property type="entry name" value="TILa_dom"/>
</dbReference>
<dbReference type="PANTHER" id="PTHR46534:SF2">
    <property type="entry name" value="VWFD DOMAIN-CONTAINING PROTEIN"/>
    <property type="match status" value="1"/>
</dbReference>
<evidence type="ECO:0000313" key="4">
    <source>
        <dbReference type="Proteomes" id="UP001044222"/>
    </source>
</evidence>
<feature type="non-terminal residue" evidence="3">
    <location>
        <position position="331"/>
    </location>
</feature>
<comment type="caution">
    <text evidence="3">The sequence shown here is derived from an EMBL/GenBank/DDBJ whole genome shotgun (WGS) entry which is preliminary data.</text>
</comment>
<name>A0A9D3MXT5_ANGAN</name>
<dbReference type="AlphaFoldDB" id="A0A9D3MXT5"/>
<dbReference type="Pfam" id="PF12714">
    <property type="entry name" value="TILa"/>
    <property type="match status" value="1"/>
</dbReference>
<dbReference type="EMBL" id="JAFIRN010000001">
    <property type="protein sequence ID" value="KAG5855786.1"/>
    <property type="molecule type" value="Genomic_DNA"/>
</dbReference>
<feature type="domain" description="TILa" evidence="1">
    <location>
        <begin position="250"/>
        <end position="304"/>
    </location>
</feature>
<dbReference type="PANTHER" id="PTHR46534">
    <property type="entry name" value="IGGFC_BINDING DOMAIN-CONTAINING PROTEIN"/>
    <property type="match status" value="1"/>
</dbReference>
<proteinExistence type="predicted"/>
<dbReference type="Pfam" id="PF17517">
    <property type="entry name" value="IgGFc_binding"/>
    <property type="match status" value="1"/>
</dbReference>
<keyword evidence="4" id="KW-1185">Reference proteome</keyword>
<sequence length="331" mass="37045">LYAYIHGLEVLYLESNQNNEDCTGSRVVSDKPVGVISGHACAWKNSKCQHAFEQLLPVERWGTYFIVPPLEYQVLMDSVFIFAHKPTHVIYQFGAKSQEIDLRSGQWKEIQMDRSSPLVISSTLPIQVLYYCTGGKFSDNTVFDPFIMNIEPTDKFCESRTLEGMQDFTNYALIVAKTSDINKVIFDDNHPSFKWLKVEGTEYSWAHYTYDKGRSHHTMKSPHAPIGVYSVGTVDRNSYGAPAACGLLTCTYKGKSYLPEKRFWEDSACTQLCECNPSTGFVDCQKSQCKAGEECKVIGGHNECVAKGITAPAYAGEGKKTQTNVVEEILG</sequence>
<dbReference type="InterPro" id="IPR035234">
    <property type="entry name" value="IgGFc-bd_N"/>
</dbReference>
<gene>
    <name evidence="3" type="ORF">ANANG_G00000290</name>
</gene>
<evidence type="ECO:0000259" key="2">
    <source>
        <dbReference type="Pfam" id="PF17517"/>
    </source>
</evidence>
<reference evidence="3" key="1">
    <citation type="submission" date="2021-01" db="EMBL/GenBank/DDBJ databases">
        <title>A chromosome-scale assembly of European eel, Anguilla anguilla.</title>
        <authorList>
            <person name="Henkel C."/>
            <person name="Jong-Raadsen S.A."/>
            <person name="Dufour S."/>
            <person name="Weltzien F.-A."/>
            <person name="Palstra A.P."/>
            <person name="Pelster B."/>
            <person name="Spaink H.P."/>
            <person name="Van Den Thillart G.E."/>
            <person name="Jansen H."/>
            <person name="Zahm M."/>
            <person name="Klopp C."/>
            <person name="Cedric C."/>
            <person name="Louis A."/>
            <person name="Berthelot C."/>
            <person name="Parey E."/>
            <person name="Roest Crollius H."/>
            <person name="Montfort J."/>
            <person name="Robinson-Rechavi M."/>
            <person name="Bucao C."/>
            <person name="Bouchez O."/>
            <person name="Gislard M."/>
            <person name="Lluch J."/>
            <person name="Milhes M."/>
            <person name="Lampietro C."/>
            <person name="Lopez Roques C."/>
            <person name="Donnadieu C."/>
            <person name="Braasch I."/>
            <person name="Desvignes T."/>
            <person name="Postlethwait J."/>
            <person name="Bobe J."/>
            <person name="Guiguen Y."/>
            <person name="Dirks R."/>
        </authorList>
    </citation>
    <scope>NUCLEOTIDE SEQUENCE</scope>
    <source>
        <strain evidence="3">Tag_6206</strain>
        <tissue evidence="3">Liver</tissue>
    </source>
</reference>
<evidence type="ECO:0000313" key="3">
    <source>
        <dbReference type="EMBL" id="KAG5855786.1"/>
    </source>
</evidence>
<organism evidence="3 4">
    <name type="scientific">Anguilla anguilla</name>
    <name type="common">European freshwater eel</name>
    <name type="synonym">Muraena anguilla</name>
    <dbReference type="NCBI Taxonomy" id="7936"/>
    <lineage>
        <taxon>Eukaryota</taxon>
        <taxon>Metazoa</taxon>
        <taxon>Chordata</taxon>
        <taxon>Craniata</taxon>
        <taxon>Vertebrata</taxon>
        <taxon>Euteleostomi</taxon>
        <taxon>Actinopterygii</taxon>
        <taxon>Neopterygii</taxon>
        <taxon>Teleostei</taxon>
        <taxon>Anguilliformes</taxon>
        <taxon>Anguillidae</taxon>
        <taxon>Anguilla</taxon>
    </lineage>
</organism>
<dbReference type="Proteomes" id="UP001044222">
    <property type="component" value="Unassembled WGS sequence"/>
</dbReference>
<feature type="domain" description="IgGFc-binding protein N-terminal" evidence="2">
    <location>
        <begin position="12"/>
        <end position="232"/>
    </location>
</feature>